<feature type="transmembrane region" description="Helical" evidence="2">
    <location>
        <begin position="35"/>
        <end position="53"/>
    </location>
</feature>
<feature type="transmembrane region" description="Helical" evidence="2">
    <location>
        <begin position="65"/>
        <end position="85"/>
    </location>
</feature>
<reference evidence="4 5" key="1">
    <citation type="submission" date="2019-03" db="EMBL/GenBank/DDBJ databases">
        <title>Genomic Encyclopedia of Type Strains, Phase IV (KMG-IV): sequencing the most valuable type-strain genomes for metagenomic binning, comparative biology and taxonomic classification.</title>
        <authorList>
            <person name="Goeker M."/>
        </authorList>
    </citation>
    <scope>NUCLEOTIDE SEQUENCE [LARGE SCALE GENOMIC DNA]</scope>
    <source>
        <strain evidence="4 5">DSM 1709</strain>
    </source>
</reference>
<dbReference type="GO" id="GO:0043709">
    <property type="term" value="P:cell adhesion involved in single-species biofilm formation"/>
    <property type="evidence" value="ECO:0007669"/>
    <property type="project" value="TreeGrafter"/>
</dbReference>
<dbReference type="EMBL" id="SLXD01000014">
    <property type="protein sequence ID" value="TCO99862.1"/>
    <property type="molecule type" value="Genomic_DNA"/>
</dbReference>
<proteinExistence type="predicted"/>
<dbReference type="InterPro" id="IPR043128">
    <property type="entry name" value="Rev_trsase/Diguanyl_cyclase"/>
</dbReference>
<dbReference type="NCBIfam" id="TIGR00254">
    <property type="entry name" value="GGDEF"/>
    <property type="match status" value="1"/>
</dbReference>
<feature type="transmembrane region" description="Helical" evidence="2">
    <location>
        <begin position="116"/>
        <end position="138"/>
    </location>
</feature>
<dbReference type="RefSeq" id="WP_132649168.1">
    <property type="nucleotide sequence ID" value="NZ_CP181386.1"/>
</dbReference>
<keyword evidence="2" id="KW-0472">Membrane</keyword>
<dbReference type="GO" id="GO:0005886">
    <property type="term" value="C:plasma membrane"/>
    <property type="evidence" value="ECO:0007669"/>
    <property type="project" value="TreeGrafter"/>
</dbReference>
<protein>
    <recommendedName>
        <fullName evidence="1">diguanylate cyclase</fullName>
        <ecNumber evidence="1">2.7.7.65</ecNumber>
    </recommendedName>
</protein>
<dbReference type="GeneID" id="99685378"/>
<evidence type="ECO:0000256" key="1">
    <source>
        <dbReference type="ARBA" id="ARBA00012528"/>
    </source>
</evidence>
<dbReference type="InterPro" id="IPR050469">
    <property type="entry name" value="Diguanylate_Cyclase"/>
</dbReference>
<dbReference type="Gene3D" id="3.30.70.270">
    <property type="match status" value="1"/>
</dbReference>
<dbReference type="SMART" id="SM00267">
    <property type="entry name" value="GGDEF"/>
    <property type="match status" value="1"/>
</dbReference>
<evidence type="ECO:0000259" key="3">
    <source>
        <dbReference type="PROSITE" id="PS50887"/>
    </source>
</evidence>
<comment type="caution">
    <text evidence="4">The sequence shown here is derived from an EMBL/GenBank/DDBJ whole genome shotgun (WGS) entry which is preliminary data.</text>
</comment>
<gene>
    <name evidence="4" type="ORF">EV684_114159</name>
</gene>
<dbReference type="FunFam" id="3.30.70.270:FF:000001">
    <property type="entry name" value="Diguanylate cyclase domain protein"/>
    <property type="match status" value="1"/>
</dbReference>
<evidence type="ECO:0000313" key="4">
    <source>
        <dbReference type="EMBL" id="TCO99862.1"/>
    </source>
</evidence>
<feature type="transmembrane region" description="Helical" evidence="2">
    <location>
        <begin position="6"/>
        <end position="28"/>
    </location>
</feature>
<feature type="transmembrane region" description="Helical" evidence="2">
    <location>
        <begin position="193"/>
        <end position="212"/>
    </location>
</feature>
<sequence>MAYELALALALIQLALFALCWALIAALMPRERLTALLFLALCASDAATAWLHVGQEGALGPVAPWIMTLGLASATLVCCGADAFVHRRPRHARLWLGIFAAGAAVMWLPLPAGGEQLLRLAVYQGCFLLLLIGPLVRLRAGILVEFGRYGWLPLLPFALMSLPVAAFLVQITLQPEVVPSRYEVDPVRGARSLIPFAIVSGIFHITWLGMMLGRQVVAAREVARVDTLTGTLRRGAFEAELELGLAAAARLGHPLTLAFVDVDHFKRINDLGGHAAGDQVLRRLGAVIAATLRNTDRCGRWGGEEFVLMLPGLAPQQAPRLLRRLTRRLASERIAVPAGCEALTLSIGYAGCGAGERPDGRLLIRRADEAMYAAKQRGRDTVVGWHELGGDTPAAAEAPA</sequence>
<feature type="transmembrane region" description="Helical" evidence="2">
    <location>
        <begin position="92"/>
        <end position="110"/>
    </location>
</feature>
<dbReference type="PANTHER" id="PTHR45138:SF24">
    <property type="entry name" value="DIGUANYLATE CYCLASE DGCC-RELATED"/>
    <property type="match status" value="1"/>
</dbReference>
<dbReference type="EC" id="2.7.7.65" evidence="1"/>
<keyword evidence="2" id="KW-0812">Transmembrane</keyword>
<dbReference type="PROSITE" id="PS50887">
    <property type="entry name" value="GGDEF"/>
    <property type="match status" value="1"/>
</dbReference>
<feature type="transmembrane region" description="Helical" evidence="2">
    <location>
        <begin position="150"/>
        <end position="173"/>
    </location>
</feature>
<dbReference type="CDD" id="cd01949">
    <property type="entry name" value="GGDEF"/>
    <property type="match status" value="1"/>
</dbReference>
<dbReference type="GO" id="GO:0052621">
    <property type="term" value="F:diguanylate cyclase activity"/>
    <property type="evidence" value="ECO:0007669"/>
    <property type="project" value="UniProtKB-EC"/>
</dbReference>
<evidence type="ECO:0000313" key="5">
    <source>
        <dbReference type="Proteomes" id="UP000295106"/>
    </source>
</evidence>
<dbReference type="InterPro" id="IPR000160">
    <property type="entry name" value="GGDEF_dom"/>
</dbReference>
<dbReference type="SUPFAM" id="SSF55073">
    <property type="entry name" value="Nucleotide cyclase"/>
    <property type="match status" value="1"/>
</dbReference>
<dbReference type="PANTHER" id="PTHR45138">
    <property type="entry name" value="REGULATORY COMPONENTS OF SENSORY TRANSDUCTION SYSTEM"/>
    <property type="match status" value="1"/>
</dbReference>
<dbReference type="GO" id="GO:1902201">
    <property type="term" value="P:negative regulation of bacterial-type flagellum-dependent cell motility"/>
    <property type="evidence" value="ECO:0007669"/>
    <property type="project" value="TreeGrafter"/>
</dbReference>
<dbReference type="InterPro" id="IPR029787">
    <property type="entry name" value="Nucleotide_cyclase"/>
</dbReference>
<evidence type="ECO:0000256" key="2">
    <source>
        <dbReference type="SAM" id="Phobius"/>
    </source>
</evidence>
<feature type="domain" description="GGDEF" evidence="3">
    <location>
        <begin position="253"/>
        <end position="387"/>
    </location>
</feature>
<accession>A0A4R2MKZ9</accession>
<dbReference type="Proteomes" id="UP000295106">
    <property type="component" value="Unassembled WGS sequence"/>
</dbReference>
<name>A0A4R2MKZ9_RUBGE</name>
<dbReference type="AlphaFoldDB" id="A0A4R2MKZ9"/>
<dbReference type="Pfam" id="PF00990">
    <property type="entry name" value="GGDEF"/>
    <property type="match status" value="1"/>
</dbReference>
<dbReference type="OrthoDB" id="9813903at2"/>
<organism evidence="4 5">
    <name type="scientific">Rubrivivax gelatinosus</name>
    <name type="common">Rhodocyclus gelatinosus</name>
    <name type="synonym">Rhodopseudomonas gelatinosa</name>
    <dbReference type="NCBI Taxonomy" id="28068"/>
    <lineage>
        <taxon>Bacteria</taxon>
        <taxon>Pseudomonadati</taxon>
        <taxon>Pseudomonadota</taxon>
        <taxon>Betaproteobacteria</taxon>
        <taxon>Burkholderiales</taxon>
        <taxon>Sphaerotilaceae</taxon>
        <taxon>Rubrivivax</taxon>
    </lineage>
</organism>
<keyword evidence="2" id="KW-1133">Transmembrane helix</keyword>